<evidence type="ECO:0000313" key="3">
    <source>
        <dbReference type="EMBL" id="RSZ59727.1"/>
    </source>
</evidence>
<dbReference type="RefSeq" id="WP_126073089.1">
    <property type="nucleotide sequence ID" value="NZ_CP051166.1"/>
</dbReference>
<name>A0A430HQE0_9BURK</name>
<dbReference type="AlphaFoldDB" id="A0A430HQE0"/>
<protein>
    <submittedName>
        <fullName evidence="3">SDR family oxidoreductase</fullName>
    </submittedName>
</protein>
<dbReference type="InterPro" id="IPR002347">
    <property type="entry name" value="SDR_fam"/>
</dbReference>
<comment type="similarity">
    <text evidence="1">Belongs to the short-chain dehydrogenases/reductases (SDR) family.</text>
</comment>
<dbReference type="OrthoDB" id="5507027at2"/>
<keyword evidence="2" id="KW-0560">Oxidoreductase</keyword>
<gene>
    <name evidence="3" type="ORF">EJB06_05885</name>
</gene>
<dbReference type="GO" id="GO:0016616">
    <property type="term" value="F:oxidoreductase activity, acting on the CH-OH group of donors, NAD or NADP as acceptor"/>
    <property type="evidence" value="ECO:0007669"/>
    <property type="project" value="TreeGrafter"/>
</dbReference>
<evidence type="ECO:0000256" key="1">
    <source>
        <dbReference type="ARBA" id="ARBA00006484"/>
    </source>
</evidence>
<reference evidence="3 4" key="1">
    <citation type="submission" date="2018-12" db="EMBL/GenBank/DDBJ databases">
        <authorList>
            <person name="Yang E."/>
        </authorList>
    </citation>
    <scope>NUCLEOTIDE SEQUENCE [LARGE SCALE GENOMIC DNA]</scope>
    <source>
        <strain evidence="3 4">SOD</strain>
    </source>
</reference>
<evidence type="ECO:0000313" key="4">
    <source>
        <dbReference type="Proteomes" id="UP000278085"/>
    </source>
</evidence>
<sequence length="233" mass="23972">MKRVLVLGGSGALGSALLRELKRSGADAVLTYCHRADAAAAIGHELGFPAYAADFMQADAVDALFDSLARDARLPDAVVHCAGVAPIATVGAVTAASWDAVHAVHGRAALLCAQQMERRGLRGALVLVAALDGVQPVPAPAHYAASQAAMWGLVMALAKELGPKGILVNLAVVGVLDGGIAAALDPKLRESYRRYSALGRTGTCVEAARGLRWLALENTYLNGAQFPLTGGLG</sequence>
<dbReference type="PANTHER" id="PTHR42760">
    <property type="entry name" value="SHORT-CHAIN DEHYDROGENASES/REDUCTASES FAMILY MEMBER"/>
    <property type="match status" value="1"/>
</dbReference>
<dbReference type="Proteomes" id="UP000278085">
    <property type="component" value="Unassembled WGS sequence"/>
</dbReference>
<dbReference type="InterPro" id="IPR036291">
    <property type="entry name" value="NAD(P)-bd_dom_sf"/>
</dbReference>
<keyword evidence="4" id="KW-1185">Reference proteome</keyword>
<comment type="caution">
    <text evidence="3">The sequence shown here is derived from an EMBL/GenBank/DDBJ whole genome shotgun (WGS) entry which is preliminary data.</text>
</comment>
<proteinExistence type="inferred from homology"/>
<dbReference type="SUPFAM" id="SSF51735">
    <property type="entry name" value="NAD(P)-binding Rossmann-fold domains"/>
    <property type="match status" value="1"/>
</dbReference>
<evidence type="ECO:0000256" key="2">
    <source>
        <dbReference type="ARBA" id="ARBA00023002"/>
    </source>
</evidence>
<accession>A0A430HQE0</accession>
<dbReference type="Pfam" id="PF13561">
    <property type="entry name" value="adh_short_C2"/>
    <property type="match status" value="1"/>
</dbReference>
<dbReference type="Gene3D" id="3.40.50.720">
    <property type="entry name" value="NAD(P)-binding Rossmann-like Domain"/>
    <property type="match status" value="1"/>
</dbReference>
<dbReference type="PRINTS" id="PR00081">
    <property type="entry name" value="GDHRDH"/>
</dbReference>
<organism evidence="3 4">
    <name type="scientific">Massilia atriviolacea</name>
    <dbReference type="NCBI Taxonomy" id="2495579"/>
    <lineage>
        <taxon>Bacteria</taxon>
        <taxon>Pseudomonadati</taxon>
        <taxon>Pseudomonadota</taxon>
        <taxon>Betaproteobacteria</taxon>
        <taxon>Burkholderiales</taxon>
        <taxon>Oxalobacteraceae</taxon>
        <taxon>Telluria group</taxon>
        <taxon>Massilia</taxon>
    </lineage>
</organism>
<dbReference type="EMBL" id="RXLQ01000003">
    <property type="protein sequence ID" value="RSZ59727.1"/>
    <property type="molecule type" value="Genomic_DNA"/>
</dbReference>
<dbReference type="PANTHER" id="PTHR42760:SF133">
    <property type="entry name" value="3-OXOACYL-[ACYL-CARRIER-PROTEIN] REDUCTASE"/>
    <property type="match status" value="1"/>
</dbReference>